<evidence type="ECO:0000313" key="2">
    <source>
        <dbReference type="Proteomes" id="UP001155483"/>
    </source>
</evidence>
<dbReference type="Proteomes" id="UP001155483">
    <property type="component" value="Unassembled WGS sequence"/>
</dbReference>
<name>A0A9X3B903_9BACT</name>
<comment type="caution">
    <text evidence="1">The sequence shown here is derived from an EMBL/GenBank/DDBJ whole genome shotgun (WGS) entry which is preliminary data.</text>
</comment>
<organism evidence="1 2">
    <name type="scientific">Paraflavisolibacter caeni</name>
    <dbReference type="NCBI Taxonomy" id="2982496"/>
    <lineage>
        <taxon>Bacteria</taxon>
        <taxon>Pseudomonadati</taxon>
        <taxon>Bacteroidota</taxon>
        <taxon>Chitinophagia</taxon>
        <taxon>Chitinophagales</taxon>
        <taxon>Chitinophagaceae</taxon>
        <taxon>Paraflavisolibacter</taxon>
    </lineage>
</organism>
<sequence>MQQFDLLDKPKQHKYLLKNGIFLESQEKDESFIVLFKLDHCYAVVHFDVCCTKIIHSKTFENKEKLYSYIAQDKIPVLS</sequence>
<reference evidence="1" key="1">
    <citation type="submission" date="2022-09" db="EMBL/GenBank/DDBJ databases">
        <authorList>
            <person name="Yuan C."/>
            <person name="Ke Z."/>
        </authorList>
    </citation>
    <scope>NUCLEOTIDE SEQUENCE</scope>
    <source>
        <strain evidence="1">LB-8</strain>
    </source>
</reference>
<protein>
    <submittedName>
        <fullName evidence="1">Uncharacterized protein</fullName>
    </submittedName>
</protein>
<reference evidence="1" key="2">
    <citation type="submission" date="2023-04" db="EMBL/GenBank/DDBJ databases">
        <title>Paracnuella aquatica gen. nov., sp. nov., a member of the family Chitinophagaceae isolated from a hot spring.</title>
        <authorList>
            <person name="Wang C."/>
        </authorList>
    </citation>
    <scope>NUCLEOTIDE SEQUENCE</scope>
    <source>
        <strain evidence="1">LB-8</strain>
    </source>
</reference>
<dbReference type="AlphaFoldDB" id="A0A9X3B903"/>
<gene>
    <name evidence="1" type="ORF">OCK74_15095</name>
</gene>
<evidence type="ECO:0000313" key="1">
    <source>
        <dbReference type="EMBL" id="MCU7550446.1"/>
    </source>
</evidence>
<accession>A0A9X3B903</accession>
<dbReference type="RefSeq" id="WP_279297886.1">
    <property type="nucleotide sequence ID" value="NZ_JAOTIF010000012.1"/>
</dbReference>
<proteinExistence type="predicted"/>
<dbReference type="EMBL" id="JAOTIF010000012">
    <property type="protein sequence ID" value="MCU7550446.1"/>
    <property type="molecule type" value="Genomic_DNA"/>
</dbReference>
<keyword evidence="2" id="KW-1185">Reference proteome</keyword>